<name>A0A2S8INN0_RHOOP</name>
<reference evidence="2" key="1">
    <citation type="submission" date="2018-02" db="EMBL/GenBank/DDBJ databases">
        <title>Draft genome sequencing of Rhodococcus opacus KU647198.</title>
        <authorList>
            <person name="Zheng B.-X."/>
        </authorList>
    </citation>
    <scope>NUCLEOTIDE SEQUENCE [LARGE SCALE GENOMIC DNA]</scope>
    <source>
        <strain evidence="2">04-OD7</strain>
    </source>
</reference>
<dbReference type="AlphaFoldDB" id="A0A2S8INN0"/>
<protein>
    <submittedName>
        <fullName evidence="1">Uncharacterized protein</fullName>
    </submittedName>
</protein>
<sequence>MEFTPSVDEWLDGMATGWATPPASRAVATDEQRVALVRHGSHQIRSNATASIAACTASGLVVNSSRNR</sequence>
<gene>
    <name evidence="1" type="ORF">C5613_36475</name>
</gene>
<organism evidence="1 2">
    <name type="scientific">Rhodococcus opacus</name>
    <name type="common">Nocardia opaca</name>
    <dbReference type="NCBI Taxonomy" id="37919"/>
    <lineage>
        <taxon>Bacteria</taxon>
        <taxon>Bacillati</taxon>
        <taxon>Actinomycetota</taxon>
        <taxon>Actinomycetes</taxon>
        <taxon>Mycobacteriales</taxon>
        <taxon>Nocardiaceae</taxon>
        <taxon>Rhodococcus</taxon>
    </lineage>
</organism>
<evidence type="ECO:0000313" key="2">
    <source>
        <dbReference type="Proteomes" id="UP000239290"/>
    </source>
</evidence>
<evidence type="ECO:0000313" key="1">
    <source>
        <dbReference type="EMBL" id="PQP16386.1"/>
    </source>
</evidence>
<dbReference type="Proteomes" id="UP000239290">
    <property type="component" value="Unassembled WGS sequence"/>
</dbReference>
<dbReference type="EMBL" id="PUIO01000064">
    <property type="protein sequence ID" value="PQP16386.1"/>
    <property type="molecule type" value="Genomic_DNA"/>
</dbReference>
<comment type="caution">
    <text evidence="1">The sequence shown here is derived from an EMBL/GenBank/DDBJ whole genome shotgun (WGS) entry which is preliminary data.</text>
</comment>
<proteinExistence type="predicted"/>
<accession>A0A2S8INN0</accession>